<comment type="caution">
    <text evidence="1">The sequence shown here is derived from an EMBL/GenBank/DDBJ whole genome shotgun (WGS) entry which is preliminary data.</text>
</comment>
<name>A0ABW7YNA6_9ACTN</name>
<reference evidence="1 2" key="1">
    <citation type="submission" date="2024-10" db="EMBL/GenBank/DDBJ databases">
        <title>The Natural Products Discovery Center: Release of the First 8490 Sequenced Strains for Exploring Actinobacteria Biosynthetic Diversity.</title>
        <authorList>
            <person name="Kalkreuter E."/>
            <person name="Kautsar S.A."/>
            <person name="Yang D."/>
            <person name="Bader C.D."/>
            <person name="Teijaro C.N."/>
            <person name="Fluegel L."/>
            <person name="Davis C.M."/>
            <person name="Simpson J.R."/>
            <person name="Lauterbach L."/>
            <person name="Steele A.D."/>
            <person name="Gui C."/>
            <person name="Meng S."/>
            <person name="Li G."/>
            <person name="Viehrig K."/>
            <person name="Ye F."/>
            <person name="Su P."/>
            <person name="Kiefer A.F."/>
            <person name="Nichols A."/>
            <person name="Cepeda A.J."/>
            <person name="Yan W."/>
            <person name="Fan B."/>
            <person name="Jiang Y."/>
            <person name="Adhikari A."/>
            <person name="Zheng C.-J."/>
            <person name="Schuster L."/>
            <person name="Cowan T.M."/>
            <person name="Smanski M.J."/>
            <person name="Chevrette M.G."/>
            <person name="De Carvalho L.P.S."/>
            <person name="Shen B."/>
        </authorList>
    </citation>
    <scope>NUCLEOTIDE SEQUENCE [LARGE SCALE GENOMIC DNA]</scope>
    <source>
        <strain evidence="1 2">NPDC050545</strain>
    </source>
</reference>
<organism evidence="1 2">
    <name type="scientific">Nonomuraea typhae</name>
    <dbReference type="NCBI Taxonomy" id="2603600"/>
    <lineage>
        <taxon>Bacteria</taxon>
        <taxon>Bacillati</taxon>
        <taxon>Actinomycetota</taxon>
        <taxon>Actinomycetes</taxon>
        <taxon>Streptosporangiales</taxon>
        <taxon>Streptosporangiaceae</taxon>
        <taxon>Nonomuraea</taxon>
    </lineage>
</organism>
<evidence type="ECO:0008006" key="3">
    <source>
        <dbReference type="Google" id="ProtNLM"/>
    </source>
</evidence>
<evidence type="ECO:0000313" key="2">
    <source>
        <dbReference type="Proteomes" id="UP001612741"/>
    </source>
</evidence>
<gene>
    <name evidence="1" type="ORF">ACIBG2_05580</name>
</gene>
<evidence type="ECO:0000313" key="1">
    <source>
        <dbReference type="EMBL" id="MFI6496829.1"/>
    </source>
</evidence>
<keyword evidence="2" id="KW-1185">Reference proteome</keyword>
<sequence length="101" mass="11509">MNEPMEPVFKDSLPYGRQAATDKWVPTRDGLIKRSGEWALILVGHYVGVQNLAGQIRKRRGVWAGHEWEATVRNTVSRTDAKVWVRHIKSLDTPNDEGDEL</sequence>
<proteinExistence type="predicted"/>
<protein>
    <recommendedName>
        <fullName evidence="3">Transposase</fullName>
    </recommendedName>
</protein>
<dbReference type="RefSeq" id="WP_397079253.1">
    <property type="nucleotide sequence ID" value="NZ_JBITGY010000002.1"/>
</dbReference>
<dbReference type="Proteomes" id="UP001612741">
    <property type="component" value="Unassembled WGS sequence"/>
</dbReference>
<accession>A0ABW7YNA6</accession>
<dbReference type="EMBL" id="JBITGY010000002">
    <property type="protein sequence ID" value="MFI6496829.1"/>
    <property type="molecule type" value="Genomic_DNA"/>
</dbReference>